<reference evidence="2 3" key="1">
    <citation type="journal article" date="2018" name="Front. Plant Sci.">
        <title>Red Clover (Trifolium pratense) and Zigzag Clover (T. medium) - A Picture of Genomic Similarities and Differences.</title>
        <authorList>
            <person name="Dluhosova J."/>
            <person name="Istvanek J."/>
            <person name="Nedelnik J."/>
            <person name="Repkova J."/>
        </authorList>
    </citation>
    <scope>NUCLEOTIDE SEQUENCE [LARGE SCALE GENOMIC DNA]</scope>
    <source>
        <strain evidence="3">cv. 10/8</strain>
        <tissue evidence="2">Leaf</tissue>
    </source>
</reference>
<name>A0A392LZ51_9FABA</name>
<dbReference type="AlphaFoldDB" id="A0A392LZ51"/>
<evidence type="ECO:0008006" key="4">
    <source>
        <dbReference type="Google" id="ProtNLM"/>
    </source>
</evidence>
<protein>
    <recommendedName>
        <fullName evidence="4">Cullin-like protein</fullName>
    </recommendedName>
</protein>
<evidence type="ECO:0000256" key="1">
    <source>
        <dbReference type="SAM" id="MobiDB-lite"/>
    </source>
</evidence>
<feature type="region of interest" description="Disordered" evidence="1">
    <location>
        <begin position="348"/>
        <end position="457"/>
    </location>
</feature>
<dbReference type="EMBL" id="LXQA010000885">
    <property type="protein sequence ID" value="MCH80290.1"/>
    <property type="molecule type" value="Genomic_DNA"/>
</dbReference>
<evidence type="ECO:0000313" key="3">
    <source>
        <dbReference type="Proteomes" id="UP000265520"/>
    </source>
</evidence>
<keyword evidence="3" id="KW-1185">Reference proteome</keyword>
<accession>A0A392LZ51</accession>
<feature type="compositionally biased region" description="Polar residues" evidence="1">
    <location>
        <begin position="515"/>
        <end position="550"/>
    </location>
</feature>
<comment type="caution">
    <text evidence="2">The sequence shown here is derived from an EMBL/GenBank/DDBJ whole genome shotgun (WGS) entry which is preliminary data.</text>
</comment>
<sequence>MEAGSSSQVQHVQNSLNPLDLPPIVTVGGPLKVTGNVMNFSKGHLKFWYERIVDFESLKANDFDVEGLFVNQGWKRYFEMLNGPIYTRLIKDFRMKSSVFDDVSAKLEVDQLILKDPSLKGKTRKEMGLKAYNGSEIRSVIRGQKISEYKNKTQYRDAVKNELFREDGLTGKSKTMKDKFVVLFKIFISSMIPRRGGTDTISWEHKHFLYFLEKGIKTNLLDLIFETLCQAIKDENLNRHTNVFYPRLLSELFFQTKLVKILRRFYKKLVEEERSPILDAGFLTRMHIKETLVKVKTPLKMKPEDYLYCNGFSVISEADDEEVIQFFLQSVKEDTNVEISRYQVPPAPKDIHKLKRRKAFDKEDKKVRKKDVRKEALKEAEPEPQGQKRGESKKRKSDEAGIGGSESRTKRKHDNNAEKDMSDSDDAHDEPIPGHTIPLNTILPGQEPIDISSTSTTDTAELLKEGDAIIQEGVAKFGEIPKSDSLARHLFEVPPIPNLNFLEKHLSPDPLNTQIFTHEQTQQQIAETSNQPEQMVNDEQQDIPQSSQPLNFDELFIS</sequence>
<dbReference type="Proteomes" id="UP000265520">
    <property type="component" value="Unassembled WGS sequence"/>
</dbReference>
<evidence type="ECO:0000313" key="2">
    <source>
        <dbReference type="EMBL" id="MCH80290.1"/>
    </source>
</evidence>
<feature type="region of interest" description="Disordered" evidence="1">
    <location>
        <begin position="515"/>
        <end position="558"/>
    </location>
</feature>
<feature type="compositionally biased region" description="Basic and acidic residues" evidence="1">
    <location>
        <begin position="360"/>
        <end position="390"/>
    </location>
</feature>
<proteinExistence type="predicted"/>
<organism evidence="2 3">
    <name type="scientific">Trifolium medium</name>
    <dbReference type="NCBI Taxonomy" id="97028"/>
    <lineage>
        <taxon>Eukaryota</taxon>
        <taxon>Viridiplantae</taxon>
        <taxon>Streptophyta</taxon>
        <taxon>Embryophyta</taxon>
        <taxon>Tracheophyta</taxon>
        <taxon>Spermatophyta</taxon>
        <taxon>Magnoliopsida</taxon>
        <taxon>eudicotyledons</taxon>
        <taxon>Gunneridae</taxon>
        <taxon>Pentapetalae</taxon>
        <taxon>rosids</taxon>
        <taxon>fabids</taxon>
        <taxon>Fabales</taxon>
        <taxon>Fabaceae</taxon>
        <taxon>Papilionoideae</taxon>
        <taxon>50 kb inversion clade</taxon>
        <taxon>NPAAA clade</taxon>
        <taxon>Hologalegina</taxon>
        <taxon>IRL clade</taxon>
        <taxon>Trifolieae</taxon>
        <taxon>Trifolium</taxon>
    </lineage>
</organism>
<gene>
    <name evidence="2" type="ORF">A2U01_0001056</name>
</gene>